<evidence type="ECO:0008006" key="2">
    <source>
        <dbReference type="Google" id="ProtNLM"/>
    </source>
</evidence>
<dbReference type="EMBL" id="MN739648">
    <property type="protein sequence ID" value="QHT18082.1"/>
    <property type="molecule type" value="Genomic_DNA"/>
</dbReference>
<sequence>MSFLTKLFHFVIMTSKKYNIDESHGLSHSMNVLYYANEIYESELSKKPFLEGQKKVIFTAAALHDMCDKKYMTESDGISAIQNYLQKDITDIELDMSAKIMTTMSYSKVKTHGFPNLGAYQDAYHIVREADLLTAYDFDRCMIYNMYQKNNDTEASYEDARQLFERRVLRHNDDHLFLTEYSQQHSQFLHHQAIFRMNRWKTLIYSKMIP</sequence>
<reference evidence="1" key="1">
    <citation type="journal article" date="2020" name="Nature">
        <title>Giant virus diversity and host interactions through global metagenomics.</title>
        <authorList>
            <person name="Schulz F."/>
            <person name="Roux S."/>
            <person name="Paez-Espino D."/>
            <person name="Jungbluth S."/>
            <person name="Walsh D.A."/>
            <person name="Denef V.J."/>
            <person name="McMahon K.D."/>
            <person name="Konstantinidis K.T."/>
            <person name="Eloe-Fadrosh E.A."/>
            <person name="Kyrpides N.C."/>
            <person name="Woyke T."/>
        </authorList>
    </citation>
    <scope>NUCLEOTIDE SEQUENCE</scope>
    <source>
        <strain evidence="1">GVMAG-M-3300023174-3</strain>
    </source>
</reference>
<proteinExistence type="predicted"/>
<dbReference type="PANTHER" id="PTHR33594">
    <property type="entry name" value="SUPERFAMILY HYDROLASE, PUTATIVE (AFU_ORTHOLOGUE AFUA_1G03035)-RELATED"/>
    <property type="match status" value="1"/>
</dbReference>
<accession>A0A6C0DP32</accession>
<organism evidence="1">
    <name type="scientific">viral metagenome</name>
    <dbReference type="NCBI Taxonomy" id="1070528"/>
    <lineage>
        <taxon>unclassified sequences</taxon>
        <taxon>metagenomes</taxon>
        <taxon>organismal metagenomes</taxon>
    </lineage>
</organism>
<dbReference type="PANTHER" id="PTHR33594:SF1">
    <property type="entry name" value="HD_PDEASE DOMAIN-CONTAINING PROTEIN"/>
    <property type="match status" value="1"/>
</dbReference>
<protein>
    <recommendedName>
        <fullName evidence="2">HD domain-containing protein</fullName>
    </recommendedName>
</protein>
<dbReference type="AlphaFoldDB" id="A0A6C0DP32"/>
<dbReference type="Gene3D" id="1.10.3210.10">
    <property type="entry name" value="Hypothetical protein af1432"/>
    <property type="match status" value="1"/>
</dbReference>
<name>A0A6C0DP32_9ZZZZ</name>
<evidence type="ECO:0000313" key="1">
    <source>
        <dbReference type="EMBL" id="QHT18082.1"/>
    </source>
</evidence>
<dbReference type="SUPFAM" id="SSF109604">
    <property type="entry name" value="HD-domain/PDEase-like"/>
    <property type="match status" value="1"/>
</dbReference>